<feature type="domain" description="DUF11" evidence="4">
    <location>
        <begin position="1038"/>
        <end position="1162"/>
    </location>
</feature>
<feature type="compositionally biased region" description="Polar residues" evidence="1">
    <location>
        <begin position="1180"/>
        <end position="1191"/>
    </location>
</feature>
<dbReference type="EMBL" id="DWWD01000046">
    <property type="protein sequence ID" value="HJC51213.1"/>
    <property type="molecule type" value="Genomic_DNA"/>
</dbReference>
<organism evidence="5 6">
    <name type="scientific">Candidatus Anaerostipes avistercoris</name>
    <dbReference type="NCBI Taxonomy" id="2838462"/>
    <lineage>
        <taxon>Bacteria</taxon>
        <taxon>Bacillati</taxon>
        <taxon>Bacillota</taxon>
        <taxon>Clostridia</taxon>
        <taxon>Lachnospirales</taxon>
        <taxon>Lachnospiraceae</taxon>
        <taxon>Anaerostipes</taxon>
    </lineage>
</organism>
<dbReference type="InterPro" id="IPR051172">
    <property type="entry name" value="Chlamydia_OmcB"/>
</dbReference>
<keyword evidence="3" id="KW-0732">Signal</keyword>
<evidence type="ECO:0000256" key="2">
    <source>
        <dbReference type="SAM" id="Phobius"/>
    </source>
</evidence>
<keyword evidence="2" id="KW-0472">Membrane</keyword>
<reference evidence="5" key="2">
    <citation type="submission" date="2021-04" db="EMBL/GenBank/DDBJ databases">
        <authorList>
            <person name="Gilroy R."/>
        </authorList>
    </citation>
    <scope>NUCLEOTIDE SEQUENCE</scope>
    <source>
        <strain evidence="5">ChiSjej3B21-8574</strain>
    </source>
</reference>
<keyword evidence="2" id="KW-0812">Transmembrane</keyword>
<reference evidence="5" key="1">
    <citation type="journal article" date="2021" name="PeerJ">
        <title>Extensive microbial diversity within the chicken gut microbiome revealed by metagenomics and culture.</title>
        <authorList>
            <person name="Gilroy R."/>
            <person name="Ravi A."/>
            <person name="Getino M."/>
            <person name="Pursley I."/>
            <person name="Horton D.L."/>
            <person name="Alikhan N.F."/>
            <person name="Baker D."/>
            <person name="Gharbi K."/>
            <person name="Hall N."/>
            <person name="Watson M."/>
            <person name="Adriaenssens E.M."/>
            <person name="Foster-Nyarko E."/>
            <person name="Jarju S."/>
            <person name="Secka A."/>
            <person name="Antonio M."/>
            <person name="Oren A."/>
            <person name="Chaudhuri R.R."/>
            <person name="La Ragione R."/>
            <person name="Hildebrand F."/>
            <person name="Pallen M.J."/>
        </authorList>
    </citation>
    <scope>NUCLEOTIDE SEQUENCE</scope>
    <source>
        <strain evidence="5">ChiSjej3B21-8574</strain>
    </source>
</reference>
<evidence type="ECO:0000313" key="6">
    <source>
        <dbReference type="Proteomes" id="UP000823904"/>
    </source>
</evidence>
<dbReference type="Gene3D" id="2.60.40.740">
    <property type="match status" value="4"/>
</dbReference>
<dbReference type="InterPro" id="IPR001434">
    <property type="entry name" value="OmcB-like_DUF11"/>
</dbReference>
<dbReference type="NCBIfam" id="TIGR04226">
    <property type="entry name" value="RrgB_K2N_iso_D2"/>
    <property type="match status" value="1"/>
</dbReference>
<sequence length="1223" mass="136226">MKGKHMKTIWKSVCMAGIFLMTLLCPGEASAQIHSGDARKIGTWWEGNGKSFSSFDDSRALKADASYGFKLKATDQTKTIVTKGKKSEKLPDLELPSNLKKFSWFRTDENQAGQIQVKKTNMEIYQCEPDGSKGRWEMVDLVLTVTKIETYRDKEGFVAIGTEICDCAYTGGIEEMTLRSQFYRAGTNTPVKLKSNITLRDIDANQYIGVKADSVLGQYVSQNTKLSYAQSGGFHIYYADYSNNYTSQDFTCAGFIFESDQFEYVFGRVRSQGPTGEDQFVGSGQNMVKFDSVDPRKYVSQENTERAETAKITSPAGAWIYQIEQPIAAEIPKAHYYKKFAFRDQIEECMKIESVKVYGDDEDVTEEFQITEENHLVSAVLKNPKDPGFYARGVYRLEIRVRMDIPDQPSEEDLKALREKWKKHGHYNAVETTITVGNKAETTVDEKTAPTNEVKTEILLPEAEPDVPGIKVTKTTDHYEHQAKDIIQYTVRAENMNKEAETAYFTIQDLSLPQELQIAEDSFRITGIEKENYTFEVKGNGWILKSKGDYALPKGGAVMISYQAAAGTGANGTLADNTARAWAAGVPEKEDHCQVYINSPKLEITKDAVQKIYKKGEAVPYQSVLKNSNQGTFMKDVVITDEIRTRGVSLIPGSLAVLADGRDITKQCSVSYGKDGSSFRIETGYSLKAGEIPAADSGKGEQAETYRKLAYADQIQVHYQAVVQEDGLEGKEIINKIQAPATENISGEKIRDDPEIPSGGAEAEENVKIKAPKLQIVKESDQKIYGAGETGTYRLKITQQKEDLTAENIVVSDAFEQSGMEISDIKVRYNGEDITEECKIERTDKAFFIETGKNLGEDDEMEVVYHVLFMEDAEGEIKNTARAESDNTLGDQDENVVVIQEPVLKLQKKSGQNSYKKGDTGTYELRVTQENEKAVAHQVVIEDAFEKDGMEIRDIHVKWNGQDITGQCRMTKGEADDQFKIETGKNLGAKDEIVVTYRVLFRSAEPGNIKNKAAAYAEDTPVSRDEYTVLLEEIQPELAIEKTSEKRTYSVGENCSYRIVVTQKKKGARAENIVIVDRMSDQSLKIIEDTIKVTGPDGSDITEDCKISSLDGAYRIETECGLSYGEKIIIDYQVKILPSGEGKEITNTAQAQAGNADPVSADHDIEVRRPKRTVSKQKTDSGMFSGNTSPKTGDRGTGIWIAAAAVSGACLVFFLRKRYNRKK</sequence>
<dbReference type="PANTHER" id="PTHR34819">
    <property type="entry name" value="LARGE CYSTEINE-RICH PERIPLASMIC PROTEIN OMCB"/>
    <property type="match status" value="1"/>
</dbReference>
<comment type="caution">
    <text evidence="5">The sequence shown here is derived from an EMBL/GenBank/DDBJ whole genome shotgun (WGS) entry which is preliminary data.</text>
</comment>
<evidence type="ECO:0000259" key="4">
    <source>
        <dbReference type="Pfam" id="PF01345"/>
    </source>
</evidence>
<dbReference type="InterPro" id="IPR008966">
    <property type="entry name" value="Adhesion_dom_sf"/>
</dbReference>
<protein>
    <submittedName>
        <fullName evidence="5">DUF11 domain-containing protein</fullName>
    </submittedName>
</protein>
<name>A0A9D2PLR6_9FIRM</name>
<feature type="region of interest" description="Disordered" evidence="1">
    <location>
        <begin position="1171"/>
        <end position="1191"/>
    </location>
</feature>
<dbReference type="SUPFAM" id="SSF49401">
    <property type="entry name" value="Bacterial adhesins"/>
    <property type="match status" value="2"/>
</dbReference>
<feature type="signal peptide" evidence="3">
    <location>
        <begin position="1"/>
        <end position="31"/>
    </location>
</feature>
<accession>A0A9D2PLR6</accession>
<keyword evidence="2" id="KW-1133">Transmembrane helix</keyword>
<dbReference type="AlphaFoldDB" id="A0A9D2PLR6"/>
<feature type="chain" id="PRO_5038800551" evidence="3">
    <location>
        <begin position="32"/>
        <end position="1223"/>
    </location>
</feature>
<evidence type="ECO:0000256" key="1">
    <source>
        <dbReference type="SAM" id="MobiDB-lite"/>
    </source>
</evidence>
<dbReference type="InterPro" id="IPR026466">
    <property type="entry name" value="Fim_isopep_form_D2_dom"/>
</dbReference>
<dbReference type="Proteomes" id="UP000823904">
    <property type="component" value="Unassembled WGS sequence"/>
</dbReference>
<dbReference type="Pfam" id="PF01345">
    <property type="entry name" value="DUF11"/>
    <property type="match status" value="1"/>
</dbReference>
<evidence type="ECO:0000313" key="5">
    <source>
        <dbReference type="EMBL" id="HJC51213.1"/>
    </source>
</evidence>
<proteinExistence type="predicted"/>
<dbReference type="PANTHER" id="PTHR34819:SF3">
    <property type="entry name" value="CELL SURFACE PROTEIN"/>
    <property type="match status" value="1"/>
</dbReference>
<gene>
    <name evidence="5" type="ORF">H9754_11730</name>
</gene>
<feature type="transmembrane region" description="Helical" evidence="2">
    <location>
        <begin position="1197"/>
        <end position="1215"/>
    </location>
</feature>
<evidence type="ECO:0000256" key="3">
    <source>
        <dbReference type="SAM" id="SignalP"/>
    </source>
</evidence>